<dbReference type="Proteomes" id="UP001153365">
    <property type="component" value="Unassembled WGS sequence"/>
</dbReference>
<accession>A0AAV0B7P7</accession>
<comment type="caution">
    <text evidence="2">The sequence shown here is derived from an EMBL/GenBank/DDBJ whole genome shotgun (WGS) entry which is preliminary data.</text>
</comment>
<dbReference type="AlphaFoldDB" id="A0AAV0B7P7"/>
<evidence type="ECO:0000313" key="3">
    <source>
        <dbReference type="Proteomes" id="UP001153365"/>
    </source>
</evidence>
<gene>
    <name evidence="2" type="ORF">PPACK8108_LOCUS15381</name>
</gene>
<protein>
    <submittedName>
        <fullName evidence="2">Uncharacterized protein</fullName>
    </submittedName>
</protein>
<evidence type="ECO:0000256" key="1">
    <source>
        <dbReference type="SAM" id="MobiDB-lite"/>
    </source>
</evidence>
<feature type="region of interest" description="Disordered" evidence="1">
    <location>
        <begin position="1"/>
        <end position="37"/>
    </location>
</feature>
<evidence type="ECO:0000313" key="2">
    <source>
        <dbReference type="EMBL" id="CAH7682458.1"/>
    </source>
</evidence>
<sequence length="110" mass="12669">MSPSELRVAGSEDRRSLEFGIGLPSPQLRPSRLSDGKGGYNNNHIIYKKFSYEDWTVELISSSRQQEYSTWHYQNNQTLQCSEDEEDNQRYYGVSANQETNQNSQVIPGM</sequence>
<keyword evidence="3" id="KW-1185">Reference proteome</keyword>
<dbReference type="EMBL" id="CALTRL010004098">
    <property type="protein sequence ID" value="CAH7682458.1"/>
    <property type="molecule type" value="Genomic_DNA"/>
</dbReference>
<organism evidence="2 3">
    <name type="scientific">Phakopsora pachyrhizi</name>
    <name type="common">Asian soybean rust disease fungus</name>
    <dbReference type="NCBI Taxonomy" id="170000"/>
    <lineage>
        <taxon>Eukaryota</taxon>
        <taxon>Fungi</taxon>
        <taxon>Dikarya</taxon>
        <taxon>Basidiomycota</taxon>
        <taxon>Pucciniomycotina</taxon>
        <taxon>Pucciniomycetes</taxon>
        <taxon>Pucciniales</taxon>
        <taxon>Phakopsoraceae</taxon>
        <taxon>Phakopsora</taxon>
    </lineage>
</organism>
<name>A0AAV0B7P7_PHAPC</name>
<reference evidence="2" key="1">
    <citation type="submission" date="2022-06" db="EMBL/GenBank/DDBJ databases">
        <authorList>
            <consortium name="SYNGENTA / RWTH Aachen University"/>
        </authorList>
    </citation>
    <scope>NUCLEOTIDE SEQUENCE</scope>
</reference>
<proteinExistence type="predicted"/>